<protein>
    <recommendedName>
        <fullName evidence="1">DUF2383 domain-containing protein</fullName>
    </recommendedName>
</protein>
<evidence type="ECO:0000313" key="2">
    <source>
        <dbReference type="EMBL" id="SJM90342.1"/>
    </source>
</evidence>
<accession>A0A1R4H269</accession>
<dbReference type="SUPFAM" id="SSF47240">
    <property type="entry name" value="Ferritin-like"/>
    <property type="match status" value="1"/>
</dbReference>
<dbReference type="InterPro" id="IPR019052">
    <property type="entry name" value="DUF2383"/>
</dbReference>
<evidence type="ECO:0000313" key="3">
    <source>
        <dbReference type="Proteomes" id="UP000195667"/>
    </source>
</evidence>
<proteinExistence type="predicted"/>
<dbReference type="Gene3D" id="1.20.1260.10">
    <property type="match status" value="1"/>
</dbReference>
<name>A0A1R4H269_9GAMM</name>
<sequence length="147" mass="16178">MHNINTLNTFLKDELSAMETYQQVLNSLKNEVGLGNSESLMPIYDDHSEAVFSLQGLIRRLDGTPVESSGAWGTWAKMLMGGATMMGHKSALKALHEGEKNGAKDFEAALEDAELPSDIRALIETKLLPDQQEHIRILEQLLDATVA</sequence>
<dbReference type="InterPro" id="IPR012347">
    <property type="entry name" value="Ferritin-like"/>
</dbReference>
<dbReference type="InterPro" id="IPR009078">
    <property type="entry name" value="Ferritin-like_SF"/>
</dbReference>
<dbReference type="RefSeq" id="WP_087142494.1">
    <property type="nucleotide sequence ID" value="NZ_FUKI01000048.1"/>
</dbReference>
<dbReference type="EMBL" id="FUKI01000048">
    <property type="protein sequence ID" value="SJM90342.1"/>
    <property type="molecule type" value="Genomic_DNA"/>
</dbReference>
<dbReference type="AlphaFoldDB" id="A0A1R4H269"/>
<evidence type="ECO:0000259" key="1">
    <source>
        <dbReference type="Pfam" id="PF09537"/>
    </source>
</evidence>
<reference evidence="3" key="1">
    <citation type="submission" date="2017-02" db="EMBL/GenBank/DDBJ databases">
        <authorList>
            <person name="Daims H."/>
        </authorList>
    </citation>
    <scope>NUCLEOTIDE SEQUENCE [LARGE SCALE GENOMIC DNA]</scope>
</reference>
<dbReference type="Pfam" id="PF09537">
    <property type="entry name" value="DUF2383"/>
    <property type="match status" value="1"/>
</dbReference>
<feature type="domain" description="DUF2383" evidence="1">
    <location>
        <begin position="4"/>
        <end position="112"/>
    </location>
</feature>
<dbReference type="Proteomes" id="UP000195667">
    <property type="component" value="Unassembled WGS sequence"/>
</dbReference>
<organism evidence="2 3">
    <name type="scientific">Crenothrix polyspora</name>
    <dbReference type="NCBI Taxonomy" id="360316"/>
    <lineage>
        <taxon>Bacteria</taxon>
        <taxon>Pseudomonadati</taxon>
        <taxon>Pseudomonadota</taxon>
        <taxon>Gammaproteobacteria</taxon>
        <taxon>Methylococcales</taxon>
        <taxon>Crenotrichaceae</taxon>
        <taxon>Crenothrix</taxon>
    </lineage>
</organism>
<keyword evidence="3" id="KW-1185">Reference proteome</keyword>
<gene>
    <name evidence="2" type="ORF">CRENPOLYSF1_1410004</name>
</gene>
<dbReference type="OrthoDB" id="281274at2"/>